<keyword evidence="4" id="KW-1185">Reference proteome</keyword>
<dbReference type="GO" id="GO:0140662">
    <property type="term" value="F:ATP-dependent protein folding chaperone"/>
    <property type="evidence" value="ECO:0007669"/>
    <property type="project" value="InterPro"/>
</dbReference>
<dbReference type="Proteomes" id="UP000193920">
    <property type="component" value="Unassembled WGS sequence"/>
</dbReference>
<keyword evidence="2" id="KW-0067">ATP-binding</keyword>
<dbReference type="AlphaFoldDB" id="A0A1Y2D830"/>
<protein>
    <submittedName>
        <fullName evidence="3">Uncharacterized protein</fullName>
    </submittedName>
</protein>
<dbReference type="OrthoDB" id="2401965at2759"/>
<dbReference type="GO" id="GO:0005524">
    <property type="term" value="F:ATP binding"/>
    <property type="evidence" value="ECO:0007669"/>
    <property type="project" value="UniProtKB-KW"/>
</dbReference>
<dbReference type="Pfam" id="PF00012">
    <property type="entry name" value="HSP70"/>
    <property type="match status" value="1"/>
</dbReference>
<name>A0A1Y2D830_9FUNG</name>
<dbReference type="EMBL" id="MCOG01000078">
    <property type="protein sequence ID" value="ORY55412.1"/>
    <property type="molecule type" value="Genomic_DNA"/>
</dbReference>
<sequence length="123" mass="14295">MVGGSKINTRDIDPDEAVAIVASKERLNEVQINRMIEETERDRPKEKKEKERISFIINLKNYIKDLRNTLKNKSISVSDIDKLNTLMDSTMQWIESNPKATKEDIKNKRDSIERIALPILNKK</sequence>
<dbReference type="InterPro" id="IPR013126">
    <property type="entry name" value="Hsp_70_fam"/>
</dbReference>
<reference evidence="3 4" key="1">
    <citation type="submission" date="2016-08" db="EMBL/GenBank/DDBJ databases">
        <title>A Parts List for Fungal Cellulosomes Revealed by Comparative Genomics.</title>
        <authorList>
            <consortium name="DOE Joint Genome Institute"/>
            <person name="Haitjema C.H."/>
            <person name="Gilmore S.P."/>
            <person name="Henske J.K."/>
            <person name="Solomon K.V."/>
            <person name="De Groot R."/>
            <person name="Kuo A."/>
            <person name="Mondo S.J."/>
            <person name="Salamov A.A."/>
            <person name="Labutti K."/>
            <person name="Zhao Z."/>
            <person name="Chiniquy J."/>
            <person name="Barry K."/>
            <person name="Brewer H.M."/>
            <person name="Purvine S.O."/>
            <person name="Wright A.T."/>
            <person name="Boxma B."/>
            <person name="Van Alen T."/>
            <person name="Hackstein J.H."/>
            <person name="Baker S.E."/>
            <person name="Grigoriev I.V."/>
            <person name="O'Malley M.A."/>
        </authorList>
    </citation>
    <scope>NUCLEOTIDE SEQUENCE [LARGE SCALE GENOMIC DNA]</scope>
    <source>
        <strain evidence="3 4">G1</strain>
    </source>
</reference>
<evidence type="ECO:0000256" key="2">
    <source>
        <dbReference type="ARBA" id="ARBA00022840"/>
    </source>
</evidence>
<dbReference type="Gene3D" id="1.20.1270.10">
    <property type="match status" value="1"/>
</dbReference>
<evidence type="ECO:0000313" key="4">
    <source>
        <dbReference type="Proteomes" id="UP000193920"/>
    </source>
</evidence>
<gene>
    <name evidence="3" type="ORF">LY90DRAFT_507159</name>
</gene>
<comment type="caution">
    <text evidence="3">The sequence shown here is derived from an EMBL/GenBank/DDBJ whole genome shotgun (WGS) entry which is preliminary data.</text>
</comment>
<evidence type="ECO:0000313" key="3">
    <source>
        <dbReference type="EMBL" id="ORY55412.1"/>
    </source>
</evidence>
<proteinExistence type="predicted"/>
<organism evidence="3 4">
    <name type="scientific">Neocallimastix californiae</name>
    <dbReference type="NCBI Taxonomy" id="1754190"/>
    <lineage>
        <taxon>Eukaryota</taxon>
        <taxon>Fungi</taxon>
        <taxon>Fungi incertae sedis</taxon>
        <taxon>Chytridiomycota</taxon>
        <taxon>Chytridiomycota incertae sedis</taxon>
        <taxon>Neocallimastigomycetes</taxon>
        <taxon>Neocallimastigales</taxon>
        <taxon>Neocallimastigaceae</taxon>
        <taxon>Neocallimastix</taxon>
    </lineage>
</organism>
<dbReference type="STRING" id="1754190.A0A1Y2D830"/>
<dbReference type="SUPFAM" id="SSF100934">
    <property type="entry name" value="Heat shock protein 70kD (HSP70), C-terminal subdomain"/>
    <property type="match status" value="1"/>
</dbReference>
<keyword evidence="1" id="KW-0547">Nucleotide-binding</keyword>
<accession>A0A1Y2D830</accession>
<dbReference type="InterPro" id="IPR029048">
    <property type="entry name" value="HSP70_C_sf"/>
</dbReference>
<evidence type="ECO:0000256" key="1">
    <source>
        <dbReference type="ARBA" id="ARBA00022741"/>
    </source>
</evidence>